<accession>D7E9T4</accession>
<dbReference type="PANTHER" id="PTHR36842:SF1">
    <property type="entry name" value="PROTEIN TOLB"/>
    <property type="match status" value="1"/>
</dbReference>
<evidence type="ECO:0000256" key="1">
    <source>
        <dbReference type="ARBA" id="ARBA00009820"/>
    </source>
</evidence>
<keyword evidence="4" id="KW-1185">Reference proteome</keyword>
<keyword evidence="2" id="KW-0472">Membrane</keyword>
<dbReference type="SUPFAM" id="SSF82171">
    <property type="entry name" value="DPP6 N-terminal domain-like"/>
    <property type="match status" value="1"/>
</dbReference>
<dbReference type="EMBL" id="CP002069">
    <property type="protein sequence ID" value="ADI74356.1"/>
    <property type="molecule type" value="Genomic_DNA"/>
</dbReference>
<keyword evidence="2" id="KW-1133">Transmembrane helix</keyword>
<dbReference type="Proteomes" id="UP000000391">
    <property type="component" value="Chromosome"/>
</dbReference>
<dbReference type="SUPFAM" id="SSF69304">
    <property type="entry name" value="Tricorn protease N-terminal domain"/>
    <property type="match status" value="1"/>
</dbReference>
<dbReference type="Pfam" id="PF07676">
    <property type="entry name" value="PD40"/>
    <property type="match status" value="2"/>
</dbReference>
<dbReference type="Gene3D" id="2.120.10.30">
    <property type="entry name" value="TolB, C-terminal domain"/>
    <property type="match status" value="2"/>
</dbReference>
<dbReference type="PANTHER" id="PTHR36842">
    <property type="entry name" value="PROTEIN TOLB HOMOLOG"/>
    <property type="match status" value="1"/>
</dbReference>
<reference evidence="3 4" key="1">
    <citation type="submission" date="2010-06" db="EMBL/GenBank/DDBJ databases">
        <title>Complete sequence chromosome of Methanohalobium evestigatum Z-7303.</title>
        <authorList>
            <consortium name="US DOE Joint Genome Institute"/>
            <person name="Lucas S."/>
            <person name="Copeland A."/>
            <person name="Lapidus A."/>
            <person name="Cheng J.-F."/>
            <person name="Bruce D."/>
            <person name="Goodwin L."/>
            <person name="Pitluck S."/>
            <person name="Saunders E."/>
            <person name="Detter J.C."/>
            <person name="Han C."/>
            <person name="Tapia R."/>
            <person name="Land M."/>
            <person name="Hauser L."/>
            <person name="Kyrpides N."/>
            <person name="Mikhailova N."/>
            <person name="Sieprawska-Lupa M."/>
            <person name="Whitman W.B."/>
            <person name="Anderson I."/>
            <person name="Woyke T."/>
        </authorList>
    </citation>
    <scope>NUCLEOTIDE SEQUENCE [LARGE SCALE GENOMIC DNA]</scope>
    <source>
        <strain evidence="4">ATCC BAA-1072 / DSM 3721 / NBRC 107634 / OCM 161 / Z-7303</strain>
    </source>
</reference>
<feature type="transmembrane region" description="Helical" evidence="2">
    <location>
        <begin position="602"/>
        <end position="624"/>
    </location>
</feature>
<evidence type="ECO:0000313" key="4">
    <source>
        <dbReference type="Proteomes" id="UP000000391"/>
    </source>
</evidence>
<sequence length="628" mass="70437" precursor="true">MRKKLKLTLLVIVLSLSIAFIQPVCAGNNTDSMNVSIKSDLDETLGNDTLDLVNESRLEVDGDPDMYVHWSPDGTRALLLTRLTVHAKNKPEATTRSEIKALYLMEADGFDIKRIAWGECTPYTRKVGNDKLIGLPSWSPDGDVFTYTSEELAKNGNILGEFLIVDADNLNTIEKGSFISNKIDFIKKWSPDGSYLLYRGYKKGEGPKCYLLDLTRNITRRFPITQYNPEDITWSPKGNKIAFLGEDKGNESAFVYNLDNGNLRNIFSTKNSSIHNPLWSPDGRKLAFSKIEDNNVKDVYVIDINVVNGRPYKLTTLHGGILVEWLDSEKLLYTEYSPEDNLYSISVNSRNKTLLYNSTNESGIDYSYSDHSFVDPTGEFVFVEEQTGLNYKTNGYINKFTLMDTDGSNKKDWKINPQGFEWCGDDLLLEVVTENDTNKLVMVNASTKSESNTSVNGSHIEKINWNPTGRYLFTRTYSQKRSKQVYHNQIMEISGYGKPMRIDVDNELTTNSSVKISVKAVSGSVGNATVYSNGENIGRTNSEGVLSHQFKNNGSYRLKAVKVGYINASHKVSIGGKSIVDKVGSRIDNSVSDKNETDNPGLYGKLLFIVVLVGLTFLAFYGYLKFKK</sequence>
<dbReference type="GeneID" id="9347144"/>
<dbReference type="RefSeq" id="WP_013194921.1">
    <property type="nucleotide sequence ID" value="NC_014253.1"/>
</dbReference>
<dbReference type="InterPro" id="IPR011659">
    <property type="entry name" value="WD40"/>
</dbReference>
<dbReference type="HOGENOM" id="CLU_508662_0_0_2"/>
<organism evidence="3 4">
    <name type="scientific">Methanohalobium evestigatum (strain ATCC BAA-1072 / DSM 3721 / NBRC 107634 / OCM 161 / Z-7303)</name>
    <dbReference type="NCBI Taxonomy" id="644295"/>
    <lineage>
        <taxon>Archaea</taxon>
        <taxon>Methanobacteriati</taxon>
        <taxon>Methanobacteriota</taxon>
        <taxon>Stenosarchaea group</taxon>
        <taxon>Methanomicrobia</taxon>
        <taxon>Methanosarcinales</taxon>
        <taxon>Methanosarcinaceae</taxon>
        <taxon>Methanohalobium</taxon>
    </lineage>
</organism>
<dbReference type="OrthoDB" id="25019at2157"/>
<keyword evidence="2" id="KW-0812">Transmembrane</keyword>
<name>D7E9T4_METEZ</name>
<dbReference type="KEGG" id="mev:Metev_1504"/>
<protein>
    <submittedName>
        <fullName evidence="3">WD40 domain protein beta Propeller</fullName>
    </submittedName>
</protein>
<proteinExistence type="inferred from homology"/>
<dbReference type="InterPro" id="IPR011042">
    <property type="entry name" value="6-blade_b-propeller_TolB-like"/>
</dbReference>
<comment type="similarity">
    <text evidence="1">Belongs to the TolB family.</text>
</comment>
<gene>
    <name evidence="3" type="ordered locus">Metev_1504</name>
</gene>
<dbReference type="STRING" id="644295.Metev_1504"/>
<dbReference type="AlphaFoldDB" id="D7E9T4"/>
<evidence type="ECO:0000256" key="2">
    <source>
        <dbReference type="SAM" id="Phobius"/>
    </source>
</evidence>
<evidence type="ECO:0000313" key="3">
    <source>
        <dbReference type="EMBL" id="ADI74356.1"/>
    </source>
</evidence>